<feature type="transmembrane region" description="Helical" evidence="8">
    <location>
        <begin position="12"/>
        <end position="31"/>
    </location>
</feature>
<dbReference type="Gene3D" id="1.10.238.10">
    <property type="entry name" value="EF-hand"/>
    <property type="match status" value="1"/>
</dbReference>
<dbReference type="InterPro" id="IPR018247">
    <property type="entry name" value="EF_Hand_1_Ca_BS"/>
</dbReference>
<dbReference type="GO" id="GO:0005509">
    <property type="term" value="F:calcium ion binding"/>
    <property type="evidence" value="ECO:0007669"/>
    <property type="project" value="InterPro"/>
</dbReference>
<feature type="compositionally biased region" description="Polar residues" evidence="7">
    <location>
        <begin position="635"/>
        <end position="647"/>
    </location>
</feature>
<evidence type="ECO:0000313" key="12">
    <source>
        <dbReference type="Proteomes" id="UP000827284"/>
    </source>
</evidence>
<accession>A0A9P3HBZ8</accession>
<dbReference type="PANTHER" id="PTHR23056">
    <property type="entry name" value="CALCINEURIN B"/>
    <property type="match status" value="1"/>
</dbReference>
<keyword evidence="3 6" id="KW-0863">Zinc-finger</keyword>
<dbReference type="GO" id="GO:0008270">
    <property type="term" value="F:zinc ion binding"/>
    <property type="evidence" value="ECO:0007669"/>
    <property type="project" value="UniProtKB-KW"/>
</dbReference>
<evidence type="ECO:0000256" key="7">
    <source>
        <dbReference type="SAM" id="MobiDB-lite"/>
    </source>
</evidence>
<evidence type="ECO:0000256" key="6">
    <source>
        <dbReference type="PROSITE-ProRule" id="PRU00228"/>
    </source>
</evidence>
<feature type="compositionally biased region" description="Basic residues" evidence="7">
    <location>
        <begin position="78"/>
        <end position="88"/>
    </location>
</feature>
<evidence type="ECO:0000256" key="4">
    <source>
        <dbReference type="ARBA" id="ARBA00022833"/>
    </source>
</evidence>
<protein>
    <submittedName>
        <fullName evidence="11">Uncharacterized protein</fullName>
    </submittedName>
</protein>
<comment type="caution">
    <text evidence="11">The sequence shown here is derived from an EMBL/GenBank/DDBJ whole genome shotgun (WGS) entry which is preliminary data.</text>
</comment>
<keyword evidence="4" id="KW-0862">Zinc</keyword>
<dbReference type="SMART" id="SM00054">
    <property type="entry name" value="EFh"/>
    <property type="match status" value="2"/>
</dbReference>
<dbReference type="CDD" id="cd00051">
    <property type="entry name" value="EFh"/>
    <property type="match status" value="2"/>
</dbReference>
<dbReference type="GO" id="GO:0019722">
    <property type="term" value="P:calcium-mediated signaling"/>
    <property type="evidence" value="ECO:0007669"/>
    <property type="project" value="InterPro"/>
</dbReference>
<dbReference type="Gene3D" id="3.30.60.90">
    <property type="match status" value="1"/>
</dbReference>
<evidence type="ECO:0000256" key="5">
    <source>
        <dbReference type="ARBA" id="ARBA00022837"/>
    </source>
</evidence>
<feature type="compositionally biased region" description="Acidic residues" evidence="7">
    <location>
        <begin position="523"/>
        <end position="533"/>
    </location>
</feature>
<reference evidence="11" key="1">
    <citation type="submission" date="2021-11" db="EMBL/GenBank/DDBJ databases">
        <authorList>
            <person name="Herlambang A."/>
            <person name="Guo Y."/>
            <person name="Takashima Y."/>
            <person name="Nishizawa T."/>
        </authorList>
    </citation>
    <scope>NUCLEOTIDE SEQUENCE</scope>
    <source>
        <strain evidence="11">E1425</strain>
    </source>
</reference>
<dbReference type="GO" id="GO:0019900">
    <property type="term" value="F:kinase binding"/>
    <property type="evidence" value="ECO:0007669"/>
    <property type="project" value="InterPro"/>
</dbReference>
<keyword evidence="8" id="KW-0812">Transmembrane</keyword>
<keyword evidence="12" id="KW-1185">Reference proteome</keyword>
<feature type="region of interest" description="Disordered" evidence="7">
    <location>
        <begin position="426"/>
        <end position="466"/>
    </location>
</feature>
<feature type="domain" description="EF-hand" evidence="10">
    <location>
        <begin position="350"/>
        <end position="385"/>
    </location>
</feature>
<feature type="domain" description="EF-hand" evidence="10">
    <location>
        <begin position="314"/>
        <end position="349"/>
    </location>
</feature>
<keyword evidence="1" id="KW-0479">Metal-binding</keyword>
<feature type="region of interest" description="Disordered" evidence="7">
    <location>
        <begin position="488"/>
        <end position="533"/>
    </location>
</feature>
<feature type="compositionally biased region" description="Low complexity" evidence="7">
    <location>
        <begin position="427"/>
        <end position="450"/>
    </location>
</feature>
<evidence type="ECO:0000256" key="2">
    <source>
        <dbReference type="ARBA" id="ARBA00022737"/>
    </source>
</evidence>
<evidence type="ECO:0000256" key="3">
    <source>
        <dbReference type="ARBA" id="ARBA00022771"/>
    </source>
</evidence>
<dbReference type="InterPro" id="IPR002048">
    <property type="entry name" value="EF_hand_dom"/>
</dbReference>
<dbReference type="PROSITE" id="PS50222">
    <property type="entry name" value="EF_HAND_2"/>
    <property type="match status" value="2"/>
</dbReference>
<feature type="region of interest" description="Disordered" evidence="7">
    <location>
        <begin position="725"/>
        <end position="745"/>
    </location>
</feature>
<feature type="domain" description="ZZ-type" evidence="9">
    <location>
        <begin position="184"/>
        <end position="236"/>
    </location>
</feature>
<dbReference type="AlphaFoldDB" id="A0A9P3HBZ8"/>
<name>A0A9P3HBZ8_9FUNG</name>
<keyword evidence="2" id="KW-0677">Repeat</keyword>
<dbReference type="InterPro" id="IPR011992">
    <property type="entry name" value="EF-hand-dom_pair"/>
</dbReference>
<dbReference type="SUPFAM" id="SSF47473">
    <property type="entry name" value="EF-hand"/>
    <property type="match status" value="1"/>
</dbReference>
<keyword evidence="5" id="KW-0106">Calcium</keyword>
<sequence>MTTQTTPSPLPFLLLGLVTGGALLYVSYWVWPPGQRRNDNSAESRRLRRQARRQALANADASGSGSGSGQATSLRRSNATRRSSRRRPQQSQQPTAARRDDNRHYTSGASSSDDEDDPHERSFRNDSDEEGETTDHEYAAIVDEDGYEKLQIEDLGDNKHEGLQLMNLLYAIAEDQAGKEGHIHRGITCNSCRTVPIRGLRYKCANCQDYDLCEGCEAAEVHTKSHVFMKIRIPIPPLANSRTRKLAPFYPGTPQAVATTPQNLLQDLLNDTHFDNVELDAMYNQYLSLSTLDQDGGGITRLIFEQALGPLGLEKNLITERIFRFFDQDNDGIINFREMACGLSVLCKGNFDEKIDFAFQGYDLDGDGYISREELHEMFKAYFYLSMELIRDVVKTMENDLMTNFEYQPGQPISSTFTAPIPREIGVRSNNNANRNHANNDNTNTNSNVDALDVSSSAPVHSTDRQDQHLAPVLAALTPHSDVVLSEAVSQPPEGLDQEAHSGTLETESLPSGAYGLVGSDAFADDEDEDDETDQAASIGTNIESITSSSPDTALADTESLLPVNLGSVSDSSEAEDSGVESNSWNPADAVDSTPSPPEVAVVEENSALPNAATILEDIPTVSVSSSRARDSQESTEQQESNGGSNSRIRKDQPLPALTVSPHLMGPTFVDDPAWERPHRRTLTSASTSSDRFHTMNTNSGAGTADIGVVGGGGPSLAPALSIGFGADRSRSPQQRSHHAGAAGRRALTSIEDNVPFAAYSASSSSAPPVTAGSYANASYFSSTFPVMESISQDAIQEMVEKTFGAIKNPSKPGFITLEEFRAYVLTDAGILGWFDALGSIF</sequence>
<dbReference type="PROSITE" id="PS01357">
    <property type="entry name" value="ZF_ZZ_1"/>
    <property type="match status" value="1"/>
</dbReference>
<evidence type="ECO:0000259" key="10">
    <source>
        <dbReference type="PROSITE" id="PS50222"/>
    </source>
</evidence>
<dbReference type="Pfam" id="PF00036">
    <property type="entry name" value="EF-hand_1"/>
    <property type="match status" value="1"/>
</dbReference>
<dbReference type="PRINTS" id="PR00450">
    <property type="entry name" value="RECOVERIN"/>
</dbReference>
<feature type="compositionally biased region" description="Polar residues" evidence="7">
    <location>
        <begin position="683"/>
        <end position="694"/>
    </location>
</feature>
<organism evidence="11 12">
    <name type="scientific">Entomortierella parvispora</name>
    <dbReference type="NCBI Taxonomy" id="205924"/>
    <lineage>
        <taxon>Eukaryota</taxon>
        <taxon>Fungi</taxon>
        <taxon>Fungi incertae sedis</taxon>
        <taxon>Mucoromycota</taxon>
        <taxon>Mortierellomycotina</taxon>
        <taxon>Mortierellomycetes</taxon>
        <taxon>Mortierellales</taxon>
        <taxon>Mortierellaceae</taxon>
        <taxon>Entomortierella</taxon>
    </lineage>
</organism>
<dbReference type="OrthoDB" id="2122982at2759"/>
<dbReference type="PANTHER" id="PTHR23056:SF110">
    <property type="entry name" value="CALMODULIN"/>
    <property type="match status" value="1"/>
</dbReference>
<dbReference type="Pfam" id="PF00569">
    <property type="entry name" value="ZZ"/>
    <property type="match status" value="1"/>
</dbReference>
<feature type="region of interest" description="Disordered" evidence="7">
    <location>
        <begin position="565"/>
        <end position="694"/>
    </location>
</feature>
<feature type="region of interest" description="Disordered" evidence="7">
    <location>
        <begin position="34"/>
        <end position="135"/>
    </location>
</feature>
<evidence type="ECO:0000256" key="8">
    <source>
        <dbReference type="SAM" id="Phobius"/>
    </source>
</evidence>
<dbReference type="InterPro" id="IPR000433">
    <property type="entry name" value="Znf_ZZ"/>
</dbReference>
<dbReference type="InterPro" id="IPR045198">
    <property type="entry name" value="CNBL1-10"/>
</dbReference>
<dbReference type="SUPFAM" id="SSF57850">
    <property type="entry name" value="RING/U-box"/>
    <property type="match status" value="1"/>
</dbReference>
<reference evidence="11" key="2">
    <citation type="journal article" date="2022" name="Microbiol. Resour. Announc.">
        <title>Whole-Genome Sequence of Entomortierella parvispora E1425, a Mucoromycotan Fungus Associated with Burkholderiaceae-Related Endosymbiotic Bacteria.</title>
        <authorList>
            <person name="Herlambang A."/>
            <person name="Guo Y."/>
            <person name="Takashima Y."/>
            <person name="Narisawa K."/>
            <person name="Ohta H."/>
            <person name="Nishizawa T."/>
        </authorList>
    </citation>
    <scope>NUCLEOTIDE SEQUENCE</scope>
    <source>
        <strain evidence="11">E1425</strain>
    </source>
</reference>
<dbReference type="InterPro" id="IPR043145">
    <property type="entry name" value="Znf_ZZ_sf"/>
</dbReference>
<keyword evidence="8" id="KW-0472">Membrane</keyword>
<feature type="compositionally biased region" description="Basic and acidic residues" evidence="7">
    <location>
        <begin position="36"/>
        <end position="45"/>
    </location>
</feature>
<evidence type="ECO:0000256" key="1">
    <source>
        <dbReference type="ARBA" id="ARBA00022723"/>
    </source>
</evidence>
<dbReference type="Proteomes" id="UP000827284">
    <property type="component" value="Unassembled WGS sequence"/>
</dbReference>
<gene>
    <name evidence="11" type="ORF">EMPS_06278</name>
</gene>
<keyword evidence="8" id="KW-1133">Transmembrane helix</keyword>
<dbReference type="EMBL" id="BQFW01000008">
    <property type="protein sequence ID" value="GJJ73920.1"/>
    <property type="molecule type" value="Genomic_DNA"/>
</dbReference>
<dbReference type="CDD" id="cd02340">
    <property type="entry name" value="ZZ_NBR1_like"/>
    <property type="match status" value="1"/>
</dbReference>
<evidence type="ECO:0000313" key="11">
    <source>
        <dbReference type="EMBL" id="GJJ73920.1"/>
    </source>
</evidence>
<dbReference type="PROSITE" id="PS00018">
    <property type="entry name" value="EF_HAND_1"/>
    <property type="match status" value="2"/>
</dbReference>
<dbReference type="Pfam" id="PF13833">
    <property type="entry name" value="EF-hand_8"/>
    <property type="match status" value="1"/>
</dbReference>
<evidence type="ECO:0000259" key="9">
    <source>
        <dbReference type="PROSITE" id="PS50135"/>
    </source>
</evidence>
<dbReference type="PROSITE" id="PS50135">
    <property type="entry name" value="ZF_ZZ_2"/>
    <property type="match status" value="1"/>
</dbReference>
<dbReference type="SMART" id="SM00291">
    <property type="entry name" value="ZnF_ZZ"/>
    <property type="match status" value="1"/>
</dbReference>
<proteinExistence type="predicted"/>